<dbReference type="Gene3D" id="2.60.40.3780">
    <property type="match status" value="1"/>
</dbReference>
<evidence type="ECO:0000259" key="10">
    <source>
        <dbReference type="PROSITE" id="PS52029"/>
    </source>
</evidence>
<evidence type="ECO:0000256" key="1">
    <source>
        <dbReference type="ARBA" id="ARBA00004752"/>
    </source>
</evidence>
<dbReference type="RefSeq" id="WP_123663268.1">
    <property type="nucleotide sequence ID" value="NZ_RJKE01000001.1"/>
</dbReference>
<evidence type="ECO:0000256" key="3">
    <source>
        <dbReference type="ARBA" id="ARBA00022960"/>
    </source>
</evidence>
<gene>
    <name evidence="11" type="ORF">EDD29_1333</name>
</gene>
<evidence type="ECO:0000256" key="6">
    <source>
        <dbReference type="ARBA" id="ARBA00023316"/>
    </source>
</evidence>
<dbReference type="Proteomes" id="UP000272400">
    <property type="component" value="Unassembled WGS sequence"/>
</dbReference>
<dbReference type="UniPathway" id="UPA00219"/>
<dbReference type="InterPro" id="IPR038063">
    <property type="entry name" value="Transpep_catalytic_dom"/>
</dbReference>
<dbReference type="AlphaFoldDB" id="A0A3N1CRQ3"/>
<feature type="domain" description="L,D-TPase catalytic" evidence="10">
    <location>
        <begin position="228"/>
        <end position="354"/>
    </location>
</feature>
<keyword evidence="11" id="KW-0449">Lipoprotein</keyword>
<dbReference type="InterPro" id="IPR050979">
    <property type="entry name" value="LD-transpeptidase"/>
</dbReference>
<evidence type="ECO:0000256" key="5">
    <source>
        <dbReference type="ARBA" id="ARBA00023315"/>
    </source>
</evidence>
<keyword evidence="12" id="KW-1185">Reference proteome</keyword>
<dbReference type="Gene3D" id="2.40.440.10">
    <property type="entry name" value="L,D-transpeptidase catalytic domain-like"/>
    <property type="match status" value="1"/>
</dbReference>
<dbReference type="OrthoDB" id="5242354at2"/>
<evidence type="ECO:0000313" key="12">
    <source>
        <dbReference type="Proteomes" id="UP000272400"/>
    </source>
</evidence>
<organism evidence="11 12">
    <name type="scientific">Actinocorallia herbida</name>
    <dbReference type="NCBI Taxonomy" id="58109"/>
    <lineage>
        <taxon>Bacteria</taxon>
        <taxon>Bacillati</taxon>
        <taxon>Actinomycetota</taxon>
        <taxon>Actinomycetes</taxon>
        <taxon>Streptosporangiales</taxon>
        <taxon>Thermomonosporaceae</taxon>
        <taxon>Actinocorallia</taxon>
    </lineage>
</organism>
<keyword evidence="5" id="KW-0012">Acyltransferase</keyword>
<dbReference type="GO" id="GO:0005576">
    <property type="term" value="C:extracellular region"/>
    <property type="evidence" value="ECO:0007669"/>
    <property type="project" value="TreeGrafter"/>
</dbReference>
<dbReference type="InterPro" id="IPR041280">
    <property type="entry name" value="Big_10"/>
</dbReference>
<dbReference type="Pfam" id="PF03734">
    <property type="entry name" value="YkuD"/>
    <property type="match status" value="1"/>
</dbReference>
<feature type="compositionally biased region" description="Low complexity" evidence="8">
    <location>
        <begin position="416"/>
        <end position="425"/>
    </location>
</feature>
<comment type="caution">
    <text evidence="11">The sequence shown here is derived from an EMBL/GenBank/DDBJ whole genome shotgun (WGS) entry which is preliminary data.</text>
</comment>
<name>A0A3N1CRQ3_9ACTN</name>
<protein>
    <submittedName>
        <fullName evidence="11">Lipoprotein-anchoring transpeptidase ErfK/SrfK</fullName>
    </submittedName>
</protein>
<dbReference type="CDD" id="cd16913">
    <property type="entry name" value="YkuD_like"/>
    <property type="match status" value="1"/>
</dbReference>
<accession>A0A3N1CRQ3</accession>
<evidence type="ECO:0000256" key="4">
    <source>
        <dbReference type="ARBA" id="ARBA00022984"/>
    </source>
</evidence>
<dbReference type="SUPFAM" id="SSF141523">
    <property type="entry name" value="L,D-transpeptidase catalytic domain-like"/>
    <property type="match status" value="1"/>
</dbReference>
<dbReference type="GO" id="GO:0071555">
    <property type="term" value="P:cell wall organization"/>
    <property type="evidence" value="ECO:0007669"/>
    <property type="project" value="UniProtKB-UniRule"/>
</dbReference>
<evidence type="ECO:0000313" key="11">
    <source>
        <dbReference type="EMBL" id="ROO83824.1"/>
    </source>
</evidence>
<evidence type="ECO:0000256" key="7">
    <source>
        <dbReference type="PROSITE-ProRule" id="PRU01373"/>
    </source>
</evidence>
<keyword evidence="6 7" id="KW-0961">Cell wall biogenesis/degradation</keyword>
<dbReference type="InterPro" id="IPR005490">
    <property type="entry name" value="LD_TPept_cat_dom"/>
</dbReference>
<dbReference type="GO" id="GO:0008360">
    <property type="term" value="P:regulation of cell shape"/>
    <property type="evidence" value="ECO:0007669"/>
    <property type="project" value="UniProtKB-UniRule"/>
</dbReference>
<dbReference type="GO" id="GO:0071972">
    <property type="term" value="F:peptidoglycan L,D-transpeptidase activity"/>
    <property type="evidence" value="ECO:0007669"/>
    <property type="project" value="TreeGrafter"/>
</dbReference>
<evidence type="ECO:0000256" key="8">
    <source>
        <dbReference type="SAM" id="MobiDB-lite"/>
    </source>
</evidence>
<feature type="chain" id="PRO_5038874490" evidence="9">
    <location>
        <begin position="31"/>
        <end position="433"/>
    </location>
</feature>
<evidence type="ECO:0000256" key="2">
    <source>
        <dbReference type="ARBA" id="ARBA00022679"/>
    </source>
</evidence>
<reference evidence="11 12" key="1">
    <citation type="submission" date="2018-11" db="EMBL/GenBank/DDBJ databases">
        <title>Sequencing the genomes of 1000 actinobacteria strains.</title>
        <authorList>
            <person name="Klenk H.-P."/>
        </authorList>
    </citation>
    <scope>NUCLEOTIDE SEQUENCE [LARGE SCALE GENOMIC DNA]</scope>
    <source>
        <strain evidence="11 12">DSM 44254</strain>
    </source>
</reference>
<dbReference type="PROSITE" id="PS52029">
    <property type="entry name" value="LD_TPASE"/>
    <property type="match status" value="1"/>
</dbReference>
<dbReference type="Pfam" id="PF17964">
    <property type="entry name" value="Big_10"/>
    <property type="match status" value="1"/>
</dbReference>
<feature type="active site" description="Nucleophile" evidence="7">
    <location>
        <position position="330"/>
    </location>
</feature>
<keyword evidence="9" id="KW-0732">Signal</keyword>
<feature type="region of interest" description="Disordered" evidence="8">
    <location>
        <begin position="392"/>
        <end position="433"/>
    </location>
</feature>
<dbReference type="GO" id="GO:0016746">
    <property type="term" value="F:acyltransferase activity"/>
    <property type="evidence" value="ECO:0007669"/>
    <property type="project" value="UniProtKB-KW"/>
</dbReference>
<dbReference type="PANTHER" id="PTHR30582:SF2">
    <property type="entry name" value="L,D-TRANSPEPTIDASE YCIB-RELATED"/>
    <property type="match status" value="1"/>
</dbReference>
<sequence>MQVNRAAARAGAAGLLLVPLLASCSGEGSAPPVAAVAITPANAGAVQPDTSVTVQATKGKLQNVTVTDAAGRSVPGVLAADGASWKSRYPLDPGARYAVAATALGADGQVQTAESAFTTNKPSQTAAGTVEFPEAGETVGVGMPIKINFDREITDKAAVERALEVRASQPVEGAWRWFDDKSVIFRTKDYWPAHTRIRLIGHLAGVQLAKGVYGAQNLDRSFRVGERIETVGSAKTHKVEVKVAGKKARTMPASMGMGGAVKYMTTSGNHLTMEKEYMTVMTSPDAGPGQPGYYQQNVYYTVRISNSGEYLHSAPWSVGSQGYANVSHGCINLSPDNAKWFHKISHRGDPVKIVGTERDLEPENGWGYWQLDWKGWLKTSKAQGITTAAMDGSEHAPAKAEAAVQNKTPHKTQNKAPGVPAAPAVKQHGAGQP</sequence>
<dbReference type="PANTHER" id="PTHR30582">
    <property type="entry name" value="L,D-TRANSPEPTIDASE"/>
    <property type="match status" value="1"/>
</dbReference>
<comment type="pathway">
    <text evidence="1 7">Cell wall biogenesis; peptidoglycan biosynthesis.</text>
</comment>
<dbReference type="PROSITE" id="PS51257">
    <property type="entry name" value="PROKAR_LIPOPROTEIN"/>
    <property type="match status" value="1"/>
</dbReference>
<keyword evidence="4 7" id="KW-0573">Peptidoglycan synthesis</keyword>
<evidence type="ECO:0000256" key="9">
    <source>
        <dbReference type="SAM" id="SignalP"/>
    </source>
</evidence>
<dbReference type="CDD" id="cd13432">
    <property type="entry name" value="LDT_IgD_like_2"/>
    <property type="match status" value="1"/>
</dbReference>
<dbReference type="GO" id="GO:0018104">
    <property type="term" value="P:peptidoglycan-protein cross-linking"/>
    <property type="evidence" value="ECO:0007669"/>
    <property type="project" value="TreeGrafter"/>
</dbReference>
<feature type="signal peptide" evidence="9">
    <location>
        <begin position="1"/>
        <end position="30"/>
    </location>
</feature>
<keyword evidence="2" id="KW-0808">Transferase</keyword>
<dbReference type="EMBL" id="RJKE01000001">
    <property type="protein sequence ID" value="ROO83824.1"/>
    <property type="molecule type" value="Genomic_DNA"/>
</dbReference>
<dbReference type="Gene3D" id="2.60.40.3710">
    <property type="match status" value="1"/>
</dbReference>
<proteinExistence type="predicted"/>
<feature type="active site" description="Proton donor/acceptor" evidence="7">
    <location>
        <position position="312"/>
    </location>
</feature>
<keyword evidence="3 7" id="KW-0133">Cell shape</keyword>